<evidence type="ECO:0000313" key="9">
    <source>
        <dbReference type="EMBL" id="GHO90839.1"/>
    </source>
</evidence>
<evidence type="ECO:0000259" key="8">
    <source>
        <dbReference type="PROSITE" id="PS50928"/>
    </source>
</evidence>
<dbReference type="InterPro" id="IPR050809">
    <property type="entry name" value="UgpAE/MalFG_permease"/>
</dbReference>
<evidence type="ECO:0000256" key="3">
    <source>
        <dbReference type="ARBA" id="ARBA00022475"/>
    </source>
</evidence>
<dbReference type="GO" id="GO:0005886">
    <property type="term" value="C:plasma membrane"/>
    <property type="evidence" value="ECO:0007669"/>
    <property type="project" value="UniProtKB-SubCell"/>
</dbReference>
<dbReference type="SUPFAM" id="SSF161098">
    <property type="entry name" value="MetI-like"/>
    <property type="match status" value="1"/>
</dbReference>
<keyword evidence="2 7" id="KW-0813">Transport</keyword>
<evidence type="ECO:0000256" key="5">
    <source>
        <dbReference type="ARBA" id="ARBA00022989"/>
    </source>
</evidence>
<feature type="transmembrane region" description="Helical" evidence="7">
    <location>
        <begin position="281"/>
        <end position="307"/>
    </location>
</feature>
<keyword evidence="5 7" id="KW-1133">Transmembrane helix</keyword>
<evidence type="ECO:0000256" key="2">
    <source>
        <dbReference type="ARBA" id="ARBA00022448"/>
    </source>
</evidence>
<keyword evidence="4 7" id="KW-0812">Transmembrane</keyword>
<keyword evidence="3" id="KW-1003">Cell membrane</keyword>
<reference evidence="9" key="1">
    <citation type="submission" date="2020-10" db="EMBL/GenBank/DDBJ databases">
        <title>Taxonomic study of unclassified bacteria belonging to the class Ktedonobacteria.</title>
        <authorList>
            <person name="Yabe S."/>
            <person name="Wang C.M."/>
            <person name="Zheng Y."/>
            <person name="Sakai Y."/>
            <person name="Cavaletti L."/>
            <person name="Monciardini P."/>
            <person name="Donadio S."/>
        </authorList>
    </citation>
    <scope>NUCLEOTIDE SEQUENCE</scope>
    <source>
        <strain evidence="9">ID150040</strain>
    </source>
</reference>
<evidence type="ECO:0000256" key="6">
    <source>
        <dbReference type="ARBA" id="ARBA00023136"/>
    </source>
</evidence>
<comment type="similarity">
    <text evidence="7">Belongs to the binding-protein-dependent transport system permease family.</text>
</comment>
<feature type="domain" description="ABC transmembrane type-1" evidence="8">
    <location>
        <begin position="92"/>
        <end position="307"/>
    </location>
</feature>
<feature type="transmembrane region" description="Helical" evidence="7">
    <location>
        <begin position="197"/>
        <end position="216"/>
    </location>
</feature>
<keyword evidence="6 7" id="KW-0472">Membrane</keyword>
<dbReference type="GO" id="GO:0055085">
    <property type="term" value="P:transmembrane transport"/>
    <property type="evidence" value="ECO:0007669"/>
    <property type="project" value="InterPro"/>
</dbReference>
<dbReference type="Proteomes" id="UP000597444">
    <property type="component" value="Unassembled WGS sequence"/>
</dbReference>
<sequence>MSTKAMPLSQTRSKQVESRFALLWKRIWRYRLVYLILLPGLVYFAVFRYGPLYLSQIAFKDFQPVLGVEGSPWIGLKNFDTFFKSYYFTQLLSNTLIISVAKLIFGIPPAIILAIALSESRFVRLARFTQTVSYLPHFLSWIVVFGVLLGLLSPSQGLINQAITRTGAQSIDFLTNPNWFRAVVVSSDVWKETGWGAIIYLAALLAIDPAQYEAAAIDGASRLRRIWHVSIPNIKDVIVLVTLLRLGNILDAGFAQIFALYSLPVYSVGDVIDTWVYRQGILNFQFGLATAVGLFKGVIGLVLVVVANRVAKRFAGSGLY</sequence>
<dbReference type="EMBL" id="BNJK01000001">
    <property type="protein sequence ID" value="GHO90839.1"/>
    <property type="molecule type" value="Genomic_DNA"/>
</dbReference>
<dbReference type="InterPro" id="IPR000515">
    <property type="entry name" value="MetI-like"/>
</dbReference>
<dbReference type="CDD" id="cd06261">
    <property type="entry name" value="TM_PBP2"/>
    <property type="match status" value="1"/>
</dbReference>
<evidence type="ECO:0000313" key="10">
    <source>
        <dbReference type="Proteomes" id="UP000597444"/>
    </source>
</evidence>
<comment type="caution">
    <text evidence="9">The sequence shown here is derived from an EMBL/GenBank/DDBJ whole genome shotgun (WGS) entry which is preliminary data.</text>
</comment>
<gene>
    <name evidence="9" type="primary">yteP</name>
    <name evidence="9" type="ORF">KSF_008870</name>
</gene>
<dbReference type="Gene3D" id="1.10.3720.10">
    <property type="entry name" value="MetI-like"/>
    <property type="match status" value="1"/>
</dbReference>
<feature type="transmembrane region" description="Helical" evidence="7">
    <location>
        <begin position="32"/>
        <end position="50"/>
    </location>
</feature>
<protein>
    <submittedName>
        <fullName evidence="9">Putative multiple-sugar transport system permease YteP</fullName>
    </submittedName>
</protein>
<dbReference type="PANTHER" id="PTHR43227:SF11">
    <property type="entry name" value="BLL4140 PROTEIN"/>
    <property type="match status" value="1"/>
</dbReference>
<dbReference type="AlphaFoldDB" id="A0A8J3I8J5"/>
<dbReference type="InterPro" id="IPR035906">
    <property type="entry name" value="MetI-like_sf"/>
</dbReference>
<feature type="transmembrane region" description="Helical" evidence="7">
    <location>
        <begin position="96"/>
        <end position="117"/>
    </location>
</feature>
<feature type="transmembrane region" description="Helical" evidence="7">
    <location>
        <begin position="237"/>
        <end position="261"/>
    </location>
</feature>
<dbReference type="PROSITE" id="PS50928">
    <property type="entry name" value="ABC_TM1"/>
    <property type="match status" value="1"/>
</dbReference>
<proteinExistence type="inferred from homology"/>
<evidence type="ECO:0000256" key="1">
    <source>
        <dbReference type="ARBA" id="ARBA00004651"/>
    </source>
</evidence>
<evidence type="ECO:0000256" key="4">
    <source>
        <dbReference type="ARBA" id="ARBA00022692"/>
    </source>
</evidence>
<accession>A0A8J3I8J5</accession>
<keyword evidence="10" id="KW-1185">Reference proteome</keyword>
<feature type="transmembrane region" description="Helical" evidence="7">
    <location>
        <begin position="138"/>
        <end position="159"/>
    </location>
</feature>
<dbReference type="PANTHER" id="PTHR43227">
    <property type="entry name" value="BLL4140 PROTEIN"/>
    <property type="match status" value="1"/>
</dbReference>
<dbReference type="RefSeq" id="WP_220201774.1">
    <property type="nucleotide sequence ID" value="NZ_BNJK01000001.1"/>
</dbReference>
<comment type="subcellular location">
    <subcellularLocation>
        <location evidence="1 7">Cell membrane</location>
        <topology evidence="1 7">Multi-pass membrane protein</topology>
    </subcellularLocation>
</comment>
<evidence type="ECO:0000256" key="7">
    <source>
        <dbReference type="RuleBase" id="RU363032"/>
    </source>
</evidence>
<dbReference type="Pfam" id="PF00528">
    <property type="entry name" value="BPD_transp_1"/>
    <property type="match status" value="1"/>
</dbReference>
<organism evidence="9 10">
    <name type="scientific">Reticulibacter mediterranei</name>
    <dbReference type="NCBI Taxonomy" id="2778369"/>
    <lineage>
        <taxon>Bacteria</taxon>
        <taxon>Bacillati</taxon>
        <taxon>Chloroflexota</taxon>
        <taxon>Ktedonobacteria</taxon>
        <taxon>Ktedonobacterales</taxon>
        <taxon>Reticulibacteraceae</taxon>
        <taxon>Reticulibacter</taxon>
    </lineage>
</organism>
<name>A0A8J3I8J5_9CHLR</name>